<dbReference type="Proteomes" id="UP000629911">
    <property type="component" value="Unassembled WGS sequence"/>
</dbReference>
<reference evidence="3" key="1">
    <citation type="journal article" date="2019" name="Int. J. Syst. Evol. Microbiol.">
        <title>The Global Catalogue of Microorganisms (GCM) 10K type strain sequencing project: providing services to taxonomists for standard genome sequencing and annotation.</title>
        <authorList>
            <consortium name="The Broad Institute Genomics Platform"/>
            <consortium name="The Broad Institute Genome Sequencing Center for Infectious Disease"/>
            <person name="Wu L."/>
            <person name="Ma J."/>
        </authorList>
    </citation>
    <scope>NUCLEOTIDE SEQUENCE [LARGE SCALE GENOMIC DNA]</scope>
    <source>
        <strain evidence="3">JCM 4422</strain>
    </source>
</reference>
<organism evidence="2 3">
    <name type="scientific">Streptomyces variabilis</name>
    <dbReference type="NCBI Taxonomy" id="67372"/>
    <lineage>
        <taxon>Bacteria</taxon>
        <taxon>Bacillati</taxon>
        <taxon>Actinomycetota</taxon>
        <taxon>Actinomycetes</taxon>
        <taxon>Kitasatosporales</taxon>
        <taxon>Streptomycetaceae</taxon>
        <taxon>Streptomyces</taxon>
        <taxon>Streptomyces griseoincarnatus group</taxon>
    </lineage>
</organism>
<dbReference type="RefSeq" id="WP_189364196.1">
    <property type="nucleotide sequence ID" value="NZ_BMTZ01000004.1"/>
</dbReference>
<gene>
    <name evidence="2" type="ORF">GCM10010287_17830</name>
</gene>
<sequence>MNDYEEYARYVTAEMTRNGYPKLCVARGDLDEATITAYESELEAATDERPLQRFFEDHPGVLAGELRANCRWVLPQVSLGGRYVPDFLTARLDSGGVHWTLVELESPVVQLFTQDGQPRKELRKGLSQVQDWRDWLAANRDLARRSRADQGLGLIGIDHLASGIVIIGRRHHRSLADQERLKSLIFRERVLIRSYDWLLEEARWRVAQRGELARDKTVMCEECALPGRTFR</sequence>
<evidence type="ECO:0000259" key="1">
    <source>
        <dbReference type="Pfam" id="PF14082"/>
    </source>
</evidence>
<comment type="caution">
    <text evidence="2">The sequence shown here is derived from an EMBL/GenBank/DDBJ whole genome shotgun (WGS) entry which is preliminary data.</text>
</comment>
<dbReference type="EMBL" id="BMTZ01000004">
    <property type="protein sequence ID" value="GGT45091.1"/>
    <property type="molecule type" value="Genomic_DNA"/>
</dbReference>
<protein>
    <recommendedName>
        <fullName evidence="1">Shedu protein SduA C-terminal domain-containing protein</fullName>
    </recommendedName>
</protein>
<keyword evidence="3" id="KW-1185">Reference proteome</keyword>
<name>A0ABQ2TV22_9ACTN</name>
<feature type="domain" description="Shedu protein SduA C-terminal" evidence="1">
    <location>
        <begin position="46"/>
        <end position="198"/>
    </location>
</feature>
<dbReference type="InterPro" id="IPR025359">
    <property type="entry name" value="SduA_C"/>
</dbReference>
<evidence type="ECO:0000313" key="2">
    <source>
        <dbReference type="EMBL" id="GGT45091.1"/>
    </source>
</evidence>
<evidence type="ECO:0000313" key="3">
    <source>
        <dbReference type="Proteomes" id="UP000629911"/>
    </source>
</evidence>
<proteinExistence type="predicted"/>
<accession>A0ABQ2TV22</accession>
<dbReference type="Pfam" id="PF14082">
    <property type="entry name" value="SduA_C"/>
    <property type="match status" value="1"/>
</dbReference>